<sequence>MKVNIKKLKESIKDSNITIEKHHSEDLYIFGYYKHPLSKTKSLWNQYSIMCRGLILNGEGEIIERAFDKFWTFRNHITENVVQLSENRIVNLPESKPKIYEKLDGTMGILYWVNGIPYIATQRSFSSLKARKGSEIIQEKYYSEAKKLDRQYSYIFEVLYPEASLVVDYQDREDLVLIGVIDKNTGRSIENISEFGFKTKKDLTDQFENFSSLTEIEDANIYGLEGVVLEYDNSLRIKIKFPWYKEVHKELQNIINADYQIIESVKKLKKYYNYPNQNLTSNLIVESIKNGEDKLERIIGNLNIDQIDHSVIQWLERHKNLYLKENKIIDEYFYNSLEFKNTPDDRMWNWKKRYLNKYYD</sequence>
<organism evidence="2 4">
    <name type="scientific">Chryseobacterium contaminans</name>
    <dbReference type="NCBI Taxonomy" id="1423959"/>
    <lineage>
        <taxon>Bacteria</taxon>
        <taxon>Pseudomonadati</taxon>
        <taxon>Bacteroidota</taxon>
        <taxon>Flavobacteriia</taxon>
        <taxon>Flavobacteriales</taxon>
        <taxon>Weeksellaceae</taxon>
        <taxon>Chryseobacterium group</taxon>
        <taxon>Chryseobacterium</taxon>
    </lineage>
</organism>
<dbReference type="EMBL" id="MAYF01000001">
    <property type="protein sequence ID" value="OCA80571.1"/>
    <property type="molecule type" value="Genomic_DNA"/>
</dbReference>
<reference evidence="1 3" key="1">
    <citation type="submission" date="2016-07" db="EMBL/GenBank/DDBJ databases">
        <authorList>
            <person name="Jeong J.-J."/>
            <person name="Kim D.W."/>
            <person name="Sang M.K."/>
            <person name="Choi I.-G."/>
            <person name="Kim K.D."/>
        </authorList>
    </citation>
    <scope>NUCLEOTIDE SEQUENCE [LARGE SCALE GENOMIC DNA]</scope>
    <source>
        <strain evidence="1 3">C-26</strain>
    </source>
</reference>
<protein>
    <recommendedName>
        <fullName evidence="5">RNA ligase</fullName>
    </recommendedName>
</protein>
<dbReference type="Proteomes" id="UP000093508">
    <property type="component" value="Unassembled WGS sequence"/>
</dbReference>
<dbReference type="AlphaFoldDB" id="A0A1M6VNF8"/>
<evidence type="ECO:0000313" key="4">
    <source>
        <dbReference type="Proteomes" id="UP000184069"/>
    </source>
</evidence>
<evidence type="ECO:0008006" key="5">
    <source>
        <dbReference type="Google" id="ProtNLM"/>
    </source>
</evidence>
<accession>A0A1M6VNF8</accession>
<evidence type="ECO:0000313" key="1">
    <source>
        <dbReference type="EMBL" id="OCA80571.1"/>
    </source>
</evidence>
<proteinExistence type="predicted"/>
<dbReference type="OrthoDB" id="1310645at2"/>
<reference evidence="2 4" key="2">
    <citation type="submission" date="2016-11" db="EMBL/GenBank/DDBJ databases">
        <authorList>
            <person name="Jaros S."/>
            <person name="Januszkiewicz K."/>
            <person name="Wedrychowicz H."/>
        </authorList>
    </citation>
    <scope>NUCLEOTIDE SEQUENCE [LARGE SCALE GENOMIC DNA]</scope>
    <source>
        <strain evidence="2 4">DSM 27621</strain>
    </source>
</reference>
<dbReference type="Proteomes" id="UP000184069">
    <property type="component" value="Unassembled WGS sequence"/>
</dbReference>
<dbReference type="RefSeq" id="WP_066690392.1">
    <property type="nucleotide sequence ID" value="NZ_FRBM01000001.1"/>
</dbReference>
<gene>
    <name evidence="1" type="ORF">BBH99_00265</name>
    <name evidence="2" type="ORF">SAMN05444407_101286</name>
</gene>
<dbReference type="STRING" id="1423959.SAMN05444407_101286"/>
<keyword evidence="3" id="KW-1185">Reference proteome</keyword>
<evidence type="ECO:0000313" key="3">
    <source>
        <dbReference type="Proteomes" id="UP000093508"/>
    </source>
</evidence>
<name>A0A1M6VNF8_9FLAO</name>
<dbReference type="EMBL" id="FRBM01000001">
    <property type="protein sequence ID" value="SHK82861.1"/>
    <property type="molecule type" value="Genomic_DNA"/>
</dbReference>
<evidence type="ECO:0000313" key="2">
    <source>
        <dbReference type="EMBL" id="SHK82861.1"/>
    </source>
</evidence>